<feature type="non-terminal residue" evidence="1">
    <location>
        <position position="341"/>
    </location>
</feature>
<protein>
    <submittedName>
        <fullName evidence="1">Uncharacterized protein</fullName>
    </submittedName>
</protein>
<sequence length="341" mass="38169">MTCYPAEEVCEPPVLPPYLKAICDLQPIVGVPSDEEIIGVHAVVRVANQVVNAPDICDSMLLAGLSEHLFDVQMAKYRSKHSKKLSLAGTIYIPPQLPPHLPRQLEIVSGIPSREEIIKVQRIIKIYQKYTEVPSMFDPQLDAELSQHLFDLQMARYMERRVSGQINHAHPGTSTSQFIVSAPAFQESNSKGPTLNDHNRTGNDFAQEYRQTQATLETQICHAMQQSNRLAKQANQLTERSNWLAEQSNRLVEQSNRPVEKLGDALEKINKVLVGIQHAIVRSHKGNTISALDCLVNEIGETPGISRVVDEVGFLLKLGLCILKAKQDEYQLVVDMPKRRA</sequence>
<evidence type="ECO:0000313" key="2">
    <source>
        <dbReference type="Proteomes" id="UP000602905"/>
    </source>
</evidence>
<accession>A0A8H7HY57</accession>
<proteinExistence type="predicted"/>
<dbReference type="AlphaFoldDB" id="A0A8H7HY57"/>
<organism evidence="1 2">
    <name type="scientific">Rhizoctonia solani</name>
    <dbReference type="NCBI Taxonomy" id="456999"/>
    <lineage>
        <taxon>Eukaryota</taxon>
        <taxon>Fungi</taxon>
        <taxon>Dikarya</taxon>
        <taxon>Basidiomycota</taxon>
        <taxon>Agaricomycotina</taxon>
        <taxon>Agaricomycetes</taxon>
        <taxon>Cantharellales</taxon>
        <taxon>Ceratobasidiaceae</taxon>
        <taxon>Rhizoctonia</taxon>
    </lineage>
</organism>
<name>A0A8H7HY57_9AGAM</name>
<dbReference type="EMBL" id="JACYCD010000044">
    <property type="protein sequence ID" value="KAF8712341.1"/>
    <property type="molecule type" value="Genomic_DNA"/>
</dbReference>
<comment type="caution">
    <text evidence="1">The sequence shown here is derived from an EMBL/GenBank/DDBJ whole genome shotgun (WGS) entry which is preliminary data.</text>
</comment>
<dbReference type="Proteomes" id="UP000602905">
    <property type="component" value="Unassembled WGS sequence"/>
</dbReference>
<evidence type="ECO:0000313" key="1">
    <source>
        <dbReference type="EMBL" id="KAF8712341.1"/>
    </source>
</evidence>
<gene>
    <name evidence="1" type="ORF">RHS03_01231</name>
</gene>
<reference evidence="1" key="1">
    <citation type="submission" date="2020-09" db="EMBL/GenBank/DDBJ databases">
        <title>Comparative genome analyses of four rice-infecting Rhizoctonia solani isolates reveal extensive enrichment of homogalacturonan modification genes.</title>
        <authorList>
            <person name="Lee D.-Y."/>
            <person name="Jeon J."/>
            <person name="Kim K.-T."/>
            <person name="Cheong K."/>
            <person name="Song H."/>
            <person name="Choi G."/>
            <person name="Ko J."/>
            <person name="Opiyo S.O."/>
            <person name="Zuo S."/>
            <person name="Madhav S."/>
            <person name="Lee Y.-H."/>
            <person name="Wang G.-L."/>
        </authorList>
    </citation>
    <scope>NUCLEOTIDE SEQUENCE</scope>
    <source>
        <strain evidence="1">AG1-IA WGL</strain>
    </source>
</reference>